<reference evidence="12" key="1">
    <citation type="journal article" date="2019" name="Int. J. Syst. Evol. Microbiol.">
        <title>The Global Catalogue of Microorganisms (GCM) 10K type strain sequencing project: providing services to taxonomists for standard genome sequencing and annotation.</title>
        <authorList>
            <consortium name="The Broad Institute Genomics Platform"/>
            <consortium name="The Broad Institute Genome Sequencing Center for Infectious Disease"/>
            <person name="Wu L."/>
            <person name="Ma J."/>
        </authorList>
    </citation>
    <scope>NUCLEOTIDE SEQUENCE [LARGE SCALE GENOMIC DNA]</scope>
    <source>
        <strain evidence="12">KCTC 42730</strain>
    </source>
</reference>
<evidence type="ECO:0000256" key="1">
    <source>
        <dbReference type="ARBA" id="ARBA00004418"/>
    </source>
</evidence>
<dbReference type="EMBL" id="JBHRSD010000017">
    <property type="protein sequence ID" value="MFC3032967.1"/>
    <property type="molecule type" value="Genomic_DNA"/>
</dbReference>
<evidence type="ECO:0000313" key="11">
    <source>
        <dbReference type="EMBL" id="MFC3032967.1"/>
    </source>
</evidence>
<evidence type="ECO:0000256" key="3">
    <source>
        <dbReference type="ARBA" id="ARBA00022617"/>
    </source>
</evidence>
<protein>
    <submittedName>
        <fullName evidence="11">C-type cytochrome</fullName>
    </submittedName>
</protein>
<proteinExistence type="predicted"/>
<dbReference type="InterPro" id="IPR036909">
    <property type="entry name" value="Cyt_c-like_dom_sf"/>
</dbReference>
<feature type="signal peptide" evidence="9">
    <location>
        <begin position="1"/>
        <end position="22"/>
    </location>
</feature>
<dbReference type="Gene3D" id="1.10.760.10">
    <property type="entry name" value="Cytochrome c-like domain"/>
    <property type="match status" value="2"/>
</dbReference>
<dbReference type="SUPFAM" id="SSF46626">
    <property type="entry name" value="Cytochrome c"/>
    <property type="match status" value="2"/>
</dbReference>
<evidence type="ECO:0000256" key="7">
    <source>
        <dbReference type="ARBA" id="ARBA00023004"/>
    </source>
</evidence>
<comment type="caution">
    <text evidence="11">The sequence shown here is derived from an EMBL/GenBank/DDBJ whole genome shotgun (WGS) entry which is preliminary data.</text>
</comment>
<keyword evidence="3 8" id="KW-0349">Heme</keyword>
<feature type="domain" description="Cytochrome c" evidence="10">
    <location>
        <begin position="25"/>
        <end position="110"/>
    </location>
</feature>
<dbReference type="InterPro" id="IPR024167">
    <property type="entry name" value="Cytochrome_c4-like"/>
</dbReference>
<comment type="subcellular location">
    <subcellularLocation>
        <location evidence="1">Periplasm</location>
    </subcellularLocation>
</comment>
<keyword evidence="6" id="KW-0249">Electron transport</keyword>
<evidence type="ECO:0000256" key="9">
    <source>
        <dbReference type="SAM" id="SignalP"/>
    </source>
</evidence>
<keyword evidence="4 8" id="KW-0479">Metal-binding</keyword>
<feature type="domain" description="Cytochrome c" evidence="10">
    <location>
        <begin position="119"/>
        <end position="210"/>
    </location>
</feature>
<dbReference type="PROSITE" id="PS51007">
    <property type="entry name" value="CYTC"/>
    <property type="match status" value="2"/>
</dbReference>
<dbReference type="PANTHER" id="PTHR33751">
    <property type="entry name" value="CBB3-TYPE CYTOCHROME C OXIDASE SUBUNIT FIXP"/>
    <property type="match status" value="1"/>
</dbReference>
<gene>
    <name evidence="11" type="ORF">ACFOEE_10580</name>
</gene>
<keyword evidence="12" id="KW-1185">Reference proteome</keyword>
<keyword evidence="5" id="KW-0574">Periplasm</keyword>
<evidence type="ECO:0000313" key="12">
    <source>
        <dbReference type="Proteomes" id="UP001595453"/>
    </source>
</evidence>
<dbReference type="RefSeq" id="WP_377123976.1">
    <property type="nucleotide sequence ID" value="NZ_JBHRSD010000017.1"/>
</dbReference>
<name>A0ABV7CJZ7_9GAMM</name>
<evidence type="ECO:0000256" key="8">
    <source>
        <dbReference type="PROSITE-ProRule" id="PRU00433"/>
    </source>
</evidence>
<evidence type="ECO:0000256" key="2">
    <source>
        <dbReference type="ARBA" id="ARBA00022448"/>
    </source>
</evidence>
<dbReference type="Proteomes" id="UP001595453">
    <property type="component" value="Unassembled WGS sequence"/>
</dbReference>
<evidence type="ECO:0000256" key="6">
    <source>
        <dbReference type="ARBA" id="ARBA00022982"/>
    </source>
</evidence>
<accession>A0ABV7CJZ7</accession>
<keyword evidence="7 8" id="KW-0408">Iron</keyword>
<keyword evidence="2" id="KW-0813">Transport</keyword>
<sequence length="210" mass="22206">MKKLALTLTMLLGALSASNAVAFDGNAEAGKAKSATCAACHGPDGNAPVAIYPKLAGQHADYIYKQLQELKLGMTSGGKQGRMDPVMSGMAMALSEQDMKDLAAFYATQNMSAGTTPEEVVAAGSKLYKAGDAERGIPACAACHGPRGNGTSLSKFPKISFQHPDYIKSQLLKFRDGSRANDMNGMMRDIAKKLTDQDIEVLSKYLGGLH</sequence>
<evidence type="ECO:0000259" key="10">
    <source>
        <dbReference type="PROSITE" id="PS51007"/>
    </source>
</evidence>
<keyword evidence="9" id="KW-0732">Signal</keyword>
<evidence type="ECO:0000256" key="4">
    <source>
        <dbReference type="ARBA" id="ARBA00022723"/>
    </source>
</evidence>
<dbReference type="Pfam" id="PF00034">
    <property type="entry name" value="Cytochrom_C"/>
    <property type="match status" value="2"/>
</dbReference>
<dbReference type="InterPro" id="IPR009056">
    <property type="entry name" value="Cyt_c-like_dom"/>
</dbReference>
<dbReference type="PIRSF" id="PIRSF000005">
    <property type="entry name" value="Cytochrome_c4"/>
    <property type="match status" value="1"/>
</dbReference>
<organism evidence="11 12">
    <name type="scientific">Pseudoalteromonas fenneropenaei</name>
    <dbReference type="NCBI Taxonomy" id="1737459"/>
    <lineage>
        <taxon>Bacteria</taxon>
        <taxon>Pseudomonadati</taxon>
        <taxon>Pseudomonadota</taxon>
        <taxon>Gammaproteobacteria</taxon>
        <taxon>Alteromonadales</taxon>
        <taxon>Pseudoalteromonadaceae</taxon>
        <taxon>Pseudoalteromonas</taxon>
    </lineage>
</organism>
<feature type="chain" id="PRO_5046909516" evidence="9">
    <location>
        <begin position="23"/>
        <end position="210"/>
    </location>
</feature>
<dbReference type="InterPro" id="IPR050597">
    <property type="entry name" value="Cytochrome_c_Oxidase_Subunit"/>
</dbReference>
<dbReference type="PANTHER" id="PTHR33751:SF9">
    <property type="entry name" value="CYTOCHROME C4"/>
    <property type="match status" value="1"/>
</dbReference>
<evidence type="ECO:0000256" key="5">
    <source>
        <dbReference type="ARBA" id="ARBA00022764"/>
    </source>
</evidence>